<evidence type="ECO:0000256" key="5">
    <source>
        <dbReference type="ARBA" id="ARBA00022695"/>
    </source>
</evidence>
<evidence type="ECO:0000256" key="7">
    <source>
        <dbReference type="ARBA" id="ARBA00022723"/>
    </source>
</evidence>
<dbReference type="PANTHER" id="PTHR10536">
    <property type="entry name" value="DNA PRIMASE SMALL SUBUNIT"/>
    <property type="match status" value="1"/>
</dbReference>
<dbReference type="EMBL" id="KQ976445">
    <property type="protein sequence ID" value="KYM86101.1"/>
    <property type="molecule type" value="Genomic_DNA"/>
</dbReference>
<dbReference type="GO" id="GO:0005658">
    <property type="term" value="C:alpha DNA polymerase:primase complex"/>
    <property type="evidence" value="ECO:0007669"/>
    <property type="project" value="UniProtKB-ARBA"/>
</dbReference>
<dbReference type="EC" id="2.7.7.-" evidence="9"/>
<reference evidence="10 11" key="1">
    <citation type="submission" date="2015-09" db="EMBL/GenBank/DDBJ databases">
        <title>Atta colombica WGS genome.</title>
        <authorList>
            <person name="Nygaard S."/>
            <person name="Hu H."/>
            <person name="Boomsma J."/>
            <person name="Zhang G."/>
        </authorList>
    </citation>
    <scope>NUCLEOTIDE SEQUENCE [LARGE SCALE GENOMIC DNA]</scope>
    <source>
        <strain evidence="10">Treedump-2</strain>
        <tissue evidence="10">Whole body</tissue>
    </source>
</reference>
<proteinExistence type="inferred from homology"/>
<evidence type="ECO:0000256" key="6">
    <source>
        <dbReference type="ARBA" id="ARBA00022705"/>
    </source>
</evidence>
<dbReference type="CDD" id="cd04860">
    <property type="entry name" value="AE_Prim_S"/>
    <property type="match status" value="1"/>
</dbReference>
<sequence>MGDVSDLLDLLPIYYSRLFPFADYHRWLSYGNAVTFSKREFSFTLSNDIYIRYQSFNDQKGLSDEIKRVLPHKIDIGAVYNVQPKDQRRGPNFQPVERELVFDIDMTDYDEVRTCCKGADICGKCWKFMSLACKILDSALRLDFGYKHLLWVFSGRRGIHCWVCDPAARSLSGQVRAAIAEYLQIIGGGEFMKKKVHLTGDKIHHSVKRALDIIDPVFVEMCVKEQNMLGTEEGIENYLIDFIQGDRKWYLYRHLIEEIKLQYSYPRLDINVSKGLNHLLKSPFCVHPKTGKICIPFNASAVDKFDPDKVPTIMTLIEEINAYDVKDKTEEEAYELNKKRIKDYKKTSLNKSLHVFQEFLRHLEADRREQRLKGKSKFIILNN</sequence>
<dbReference type="GO" id="GO:0006269">
    <property type="term" value="P:DNA replication, synthesis of primer"/>
    <property type="evidence" value="ECO:0007669"/>
    <property type="project" value="UniProtKB-KW"/>
</dbReference>
<dbReference type="NCBIfam" id="TIGR00335">
    <property type="entry name" value="primase_sml"/>
    <property type="match status" value="1"/>
</dbReference>
<dbReference type="Pfam" id="PF01896">
    <property type="entry name" value="DNA_primase_S"/>
    <property type="match status" value="1"/>
</dbReference>
<protein>
    <recommendedName>
        <fullName evidence="9">DNA primase</fullName>
        <ecNumber evidence="9">2.7.7.-</ecNumber>
    </recommendedName>
</protein>
<dbReference type="Proteomes" id="UP000078540">
    <property type="component" value="Unassembled WGS sequence"/>
</dbReference>
<dbReference type="GO" id="GO:0046872">
    <property type="term" value="F:metal ion binding"/>
    <property type="evidence" value="ECO:0007669"/>
    <property type="project" value="UniProtKB-KW"/>
</dbReference>
<evidence type="ECO:0000256" key="8">
    <source>
        <dbReference type="ARBA" id="ARBA00023163"/>
    </source>
</evidence>
<keyword evidence="4 9" id="KW-0808">Transferase</keyword>
<dbReference type="Gene3D" id="3.90.920.10">
    <property type="entry name" value="DNA primase, PRIM domain"/>
    <property type="match status" value="2"/>
</dbReference>
<keyword evidence="2 9" id="KW-0240">DNA-directed RNA polymerase</keyword>
<evidence type="ECO:0000313" key="10">
    <source>
        <dbReference type="EMBL" id="KYM86101.1"/>
    </source>
</evidence>
<evidence type="ECO:0000256" key="1">
    <source>
        <dbReference type="ARBA" id="ARBA00009762"/>
    </source>
</evidence>
<name>A0A151I5C8_9HYME</name>
<dbReference type="STRING" id="520822.A0A151I5C8"/>
<evidence type="ECO:0000256" key="9">
    <source>
        <dbReference type="RuleBase" id="RU003514"/>
    </source>
</evidence>
<keyword evidence="11" id="KW-1185">Reference proteome</keyword>
<dbReference type="InterPro" id="IPR002755">
    <property type="entry name" value="DNA_primase_S"/>
</dbReference>
<dbReference type="InterPro" id="IPR014052">
    <property type="entry name" value="DNA_primase_ssu_euk/arc"/>
</dbReference>
<organism evidence="10 11">
    <name type="scientific">Atta colombica</name>
    <dbReference type="NCBI Taxonomy" id="520822"/>
    <lineage>
        <taxon>Eukaryota</taxon>
        <taxon>Metazoa</taxon>
        <taxon>Ecdysozoa</taxon>
        <taxon>Arthropoda</taxon>
        <taxon>Hexapoda</taxon>
        <taxon>Insecta</taxon>
        <taxon>Pterygota</taxon>
        <taxon>Neoptera</taxon>
        <taxon>Endopterygota</taxon>
        <taxon>Hymenoptera</taxon>
        <taxon>Apocrita</taxon>
        <taxon>Aculeata</taxon>
        <taxon>Formicoidea</taxon>
        <taxon>Formicidae</taxon>
        <taxon>Myrmicinae</taxon>
        <taxon>Atta</taxon>
    </lineage>
</organism>
<evidence type="ECO:0000256" key="2">
    <source>
        <dbReference type="ARBA" id="ARBA00022478"/>
    </source>
</evidence>
<keyword evidence="6 9" id="KW-0235">DNA replication</keyword>
<comment type="similarity">
    <text evidence="1 9">Belongs to the eukaryotic-type primase small subunit family.</text>
</comment>
<keyword evidence="8" id="KW-0804">Transcription</keyword>
<accession>A0A151I5C8</accession>
<keyword evidence="3 9" id="KW-0639">Primosome</keyword>
<keyword evidence="5" id="KW-0548">Nucleotidyltransferase</keyword>
<dbReference type="GO" id="GO:0003899">
    <property type="term" value="F:DNA-directed RNA polymerase activity"/>
    <property type="evidence" value="ECO:0007669"/>
    <property type="project" value="InterPro"/>
</dbReference>
<gene>
    <name evidence="10" type="ORF">ALC53_04295</name>
</gene>
<keyword evidence="7" id="KW-0479">Metal-binding</keyword>
<dbReference type="SUPFAM" id="SSF56747">
    <property type="entry name" value="Prim-pol domain"/>
    <property type="match status" value="1"/>
</dbReference>
<evidence type="ECO:0000313" key="11">
    <source>
        <dbReference type="Proteomes" id="UP000078540"/>
    </source>
</evidence>
<dbReference type="AlphaFoldDB" id="A0A151I5C8"/>
<evidence type="ECO:0000256" key="3">
    <source>
        <dbReference type="ARBA" id="ARBA00022515"/>
    </source>
</evidence>
<evidence type="ECO:0000256" key="4">
    <source>
        <dbReference type="ARBA" id="ARBA00022679"/>
    </source>
</evidence>